<evidence type="ECO:0000256" key="1">
    <source>
        <dbReference type="SAM" id="MobiDB-lite"/>
    </source>
</evidence>
<dbReference type="AlphaFoldDB" id="A0A0F6SGM2"/>
<gene>
    <name evidence="2" type="ORF">DB32_006088</name>
</gene>
<evidence type="ECO:0000313" key="3">
    <source>
        <dbReference type="Proteomes" id="UP000034883"/>
    </source>
</evidence>
<reference evidence="2 3" key="1">
    <citation type="submission" date="2015-03" db="EMBL/GenBank/DDBJ databases">
        <title>Genome assembly of Sandaracinus amylolyticus DSM 53668.</title>
        <authorList>
            <person name="Sharma G."/>
            <person name="Subramanian S."/>
        </authorList>
    </citation>
    <scope>NUCLEOTIDE SEQUENCE [LARGE SCALE GENOMIC DNA]</scope>
    <source>
        <strain evidence="2 3">DSM 53668</strain>
    </source>
</reference>
<protein>
    <recommendedName>
        <fullName evidence="4">Tat (Twin-arginine translocation) pathway signal sequence domain protein</fullName>
    </recommendedName>
</protein>
<organism evidence="2 3">
    <name type="scientific">Sandaracinus amylolyticus</name>
    <dbReference type="NCBI Taxonomy" id="927083"/>
    <lineage>
        <taxon>Bacteria</taxon>
        <taxon>Pseudomonadati</taxon>
        <taxon>Myxococcota</taxon>
        <taxon>Polyangia</taxon>
        <taxon>Polyangiales</taxon>
        <taxon>Sandaracinaceae</taxon>
        <taxon>Sandaracinus</taxon>
    </lineage>
</organism>
<name>A0A0F6SGM2_9BACT</name>
<dbReference type="InterPro" id="IPR006311">
    <property type="entry name" value="TAT_signal"/>
</dbReference>
<evidence type="ECO:0000313" key="2">
    <source>
        <dbReference type="EMBL" id="AKF08939.1"/>
    </source>
</evidence>
<dbReference type="Proteomes" id="UP000034883">
    <property type="component" value="Chromosome"/>
</dbReference>
<accession>A0A0F6SGM2</accession>
<dbReference type="PROSITE" id="PS51318">
    <property type="entry name" value="TAT"/>
    <property type="match status" value="1"/>
</dbReference>
<dbReference type="KEGG" id="samy:DB32_006088"/>
<evidence type="ECO:0008006" key="4">
    <source>
        <dbReference type="Google" id="ProtNLM"/>
    </source>
</evidence>
<dbReference type="Pfam" id="PF07586">
    <property type="entry name" value="HXXSHH"/>
    <property type="match status" value="1"/>
</dbReference>
<dbReference type="InterPro" id="IPR011447">
    <property type="entry name" value="DUF1552"/>
</dbReference>
<keyword evidence="3" id="KW-1185">Reference proteome</keyword>
<dbReference type="STRING" id="927083.DB32_006088"/>
<feature type="compositionally biased region" description="Low complexity" evidence="1">
    <location>
        <begin position="191"/>
        <end position="201"/>
    </location>
</feature>
<sequence length="471" mass="50435">MRAVKGESAMKKTKSLSKTAMKRRTFLRGVLATGAAVSVGVPILDTMLDENGVAFAGGEPLPVRFGVWFWGNGVRPERWTPSGAVDWTPSEELAPLATAGVKPWVSVVTGCEIKTATHPHHSGMAGIMTGAHFHQNGNTRDTIVSTFAYPSVDQIAAAHFEGMAPFRSLEFGITRFRGTDEGTSFQHLSHNGPNNPNPSEYSPSRMYARLFGAPVDAQIDLARQSVLDAVGQQIRALQPRVSRADRVRLEQHFDSVRALEMRLAAGASTCTPPENPGDFPDVGGREPIADQNRAMSDLCALALACDLTRSFSMFFSTAGSGVIMWPVGASNGLHQINHDEGPPHDTVHAATVFTMEQLGYFLARLRDTPDAAGSNVLDNCSILATSELSEGWTHSNREFPILVCGRGGGALRGNVHHRVDRESTSIAVLTALRGAGIPAESFGVDESYTYNGSSVFSPGRATTAYGELLAG</sequence>
<dbReference type="EMBL" id="CP011125">
    <property type="protein sequence ID" value="AKF08939.1"/>
    <property type="molecule type" value="Genomic_DNA"/>
</dbReference>
<feature type="region of interest" description="Disordered" evidence="1">
    <location>
        <begin position="182"/>
        <end position="201"/>
    </location>
</feature>
<proteinExistence type="predicted"/>